<dbReference type="SMART" id="SM00312">
    <property type="entry name" value="PX"/>
    <property type="match status" value="1"/>
</dbReference>
<protein>
    <recommendedName>
        <fullName evidence="6">PX domain-containing protein</fullName>
    </recommendedName>
</protein>
<dbReference type="GO" id="GO:0016020">
    <property type="term" value="C:membrane"/>
    <property type="evidence" value="ECO:0007669"/>
    <property type="project" value="UniProtKB-ARBA"/>
</dbReference>
<dbReference type="GO" id="GO:0035091">
    <property type="term" value="F:phosphatidylinositol binding"/>
    <property type="evidence" value="ECO:0007669"/>
    <property type="project" value="InterPro"/>
</dbReference>
<organism evidence="7">
    <name type="scientific">Rhizophora mucronata</name>
    <name type="common">Asiatic mangrove</name>
    <dbReference type="NCBI Taxonomy" id="61149"/>
    <lineage>
        <taxon>Eukaryota</taxon>
        <taxon>Viridiplantae</taxon>
        <taxon>Streptophyta</taxon>
        <taxon>Embryophyta</taxon>
        <taxon>Tracheophyta</taxon>
        <taxon>Spermatophyta</taxon>
        <taxon>Magnoliopsida</taxon>
        <taxon>eudicotyledons</taxon>
        <taxon>Gunneridae</taxon>
        <taxon>Pentapetalae</taxon>
        <taxon>rosids</taxon>
        <taxon>fabids</taxon>
        <taxon>Malpighiales</taxon>
        <taxon>Rhizophoraceae</taxon>
        <taxon>Rhizophora</taxon>
    </lineage>
</organism>
<dbReference type="PROSITE" id="PS50195">
    <property type="entry name" value="PX"/>
    <property type="match status" value="1"/>
</dbReference>
<dbReference type="PANTHER" id="PTHR12326">
    <property type="entry name" value="PLECKSTRIN HOMOLOGY DOMAIN CONTAINING PROTEIN"/>
    <property type="match status" value="1"/>
</dbReference>
<name>A0A2P2NYS1_RHIMU</name>
<dbReference type="InterPro" id="IPR051366">
    <property type="entry name" value="DEF8"/>
</dbReference>
<dbReference type="GO" id="GO:0008270">
    <property type="term" value="F:zinc ion binding"/>
    <property type="evidence" value="ECO:0007669"/>
    <property type="project" value="UniProtKB-KW"/>
</dbReference>
<keyword evidence="4" id="KW-0862">Zinc</keyword>
<dbReference type="Gene3D" id="3.30.1520.10">
    <property type="entry name" value="Phox-like domain"/>
    <property type="match status" value="1"/>
</dbReference>
<sequence length="883" mass="97349">MYGCGSDDENRRNSCVQRTVDSSKQAKVRDENPLLINSSVAFGSDDWNDFEKEAWGGDLGSNTLFEIQGQKELDLAPFTSSSAASIGLSISVQTEVGGDVTGESEGIGLVEPSALVENVNICSAVSANYENCELEQLEETRGTSVASCQAQGVPELARDDDGASITPYSMLCEVNEGDARDISVCHEHVGGTNNTGENSKYLSLNDGPHILQDQLAVNTHINFGSNTIDCHLERDRSCAESQEFIHQNGRRALENGETDSSKEKLDAFCDTTSQLSCHPTECSVSASEEFSEEHKPNLTPLMVENDVSRRSQGIPTSMDIVEHHPDLLKAGNTEHNGFYDEIVNEMEEILLDSGESPGTRLANVSQLFQSQLSVPLRDGGSTASTSGAEDAHPLTMQPQRIDRVEVVGAKQKRGEVSLSERLVGVKEYTLYVIEVWSGQDQWEVERRYRDFFTLYRQLKAVFAEHGWTLPPPWSSVERESRKLFGSASPDVVSERSLLIQECLHSLLHSDFYSSLPSALLWFLCPHNSFPSSPAPKNLVPSTIFSNRWADAGSASNLGKTISLIVEVRPCKSLKQILEAQHYTCAGCHKHFNGRTTVMGDLVQTLWRGRPRLCEYTGQLFCSSCHTNETAVLPARVLHYWDFTQYPVSQLAKSYLESIHEQPMLCVSAVNPFLFSKVPALHHVMAVRKRIGTMVPYVRCPFCRTINKGLGYRRYLLESNDFFALRDLVDLSKGPFAALPVMVESVSRKILEHITEQCLICCDLGIPCSARQACNDPSSLIFPFQEGEIEKCPSCGSVFHKPCFRKLKSCSCGMYMGPDDPMEATNKLSRKASDYLLGKRSSPSVLTGGLLSGLFSSRAKSEKNADNGESDTVILMGSLPSTSL</sequence>
<dbReference type="SMART" id="SM01175">
    <property type="entry name" value="DUF4206"/>
    <property type="match status" value="1"/>
</dbReference>
<dbReference type="Pfam" id="PF13901">
    <property type="entry name" value="RH_dom"/>
    <property type="match status" value="1"/>
</dbReference>
<dbReference type="InterPro" id="IPR025258">
    <property type="entry name" value="RH_dom"/>
</dbReference>
<proteinExistence type="predicted"/>
<dbReference type="CDD" id="cd06093">
    <property type="entry name" value="PX_domain"/>
    <property type="match status" value="1"/>
</dbReference>
<accession>A0A2P2NYS1</accession>
<dbReference type="InterPro" id="IPR001683">
    <property type="entry name" value="PX_dom"/>
</dbReference>
<keyword evidence="1" id="KW-0479">Metal-binding</keyword>
<dbReference type="PANTHER" id="PTHR12326:SF3">
    <property type="entry name" value="DIFFERENTIALLY EXPRESSED IN FDCP 8 HOMOLOG"/>
    <property type="match status" value="1"/>
</dbReference>
<dbReference type="EMBL" id="GGEC01067099">
    <property type="protein sequence ID" value="MBX47583.1"/>
    <property type="molecule type" value="Transcribed_RNA"/>
</dbReference>
<feature type="region of interest" description="Disordered" evidence="5">
    <location>
        <begin position="860"/>
        <end position="883"/>
    </location>
</feature>
<dbReference type="Pfam" id="PF00787">
    <property type="entry name" value="PX"/>
    <property type="match status" value="1"/>
</dbReference>
<keyword evidence="2" id="KW-0677">Repeat</keyword>
<feature type="domain" description="PX" evidence="6">
    <location>
        <begin position="409"/>
        <end position="529"/>
    </location>
</feature>
<dbReference type="GO" id="GO:0005768">
    <property type="term" value="C:endosome"/>
    <property type="evidence" value="ECO:0007669"/>
    <property type="project" value="UniProtKB-ARBA"/>
</dbReference>
<evidence type="ECO:0000256" key="1">
    <source>
        <dbReference type="ARBA" id="ARBA00022723"/>
    </source>
</evidence>
<reference evidence="7" key="1">
    <citation type="submission" date="2018-02" db="EMBL/GenBank/DDBJ databases">
        <title>Rhizophora mucronata_Transcriptome.</title>
        <authorList>
            <person name="Meera S.P."/>
            <person name="Sreeshan A."/>
            <person name="Augustine A."/>
        </authorList>
    </citation>
    <scope>NUCLEOTIDE SEQUENCE</scope>
    <source>
        <tissue evidence="7">Leaf</tissue>
    </source>
</reference>
<evidence type="ECO:0000313" key="7">
    <source>
        <dbReference type="EMBL" id="MBX47583.1"/>
    </source>
</evidence>
<evidence type="ECO:0000256" key="2">
    <source>
        <dbReference type="ARBA" id="ARBA00022737"/>
    </source>
</evidence>
<dbReference type="SUPFAM" id="SSF64268">
    <property type="entry name" value="PX domain"/>
    <property type="match status" value="1"/>
</dbReference>
<evidence type="ECO:0000259" key="6">
    <source>
        <dbReference type="PROSITE" id="PS50195"/>
    </source>
</evidence>
<evidence type="ECO:0000256" key="4">
    <source>
        <dbReference type="ARBA" id="ARBA00022833"/>
    </source>
</evidence>
<keyword evidence="3" id="KW-0863">Zinc-finger</keyword>
<dbReference type="AlphaFoldDB" id="A0A2P2NYS1"/>
<evidence type="ECO:0000256" key="5">
    <source>
        <dbReference type="SAM" id="MobiDB-lite"/>
    </source>
</evidence>
<dbReference type="InterPro" id="IPR036871">
    <property type="entry name" value="PX_dom_sf"/>
</dbReference>
<evidence type="ECO:0000256" key="3">
    <source>
        <dbReference type="ARBA" id="ARBA00022771"/>
    </source>
</evidence>